<keyword evidence="3 6" id="KW-1133">Transmembrane helix</keyword>
<dbReference type="PANTHER" id="PTHR47685:SF1">
    <property type="entry name" value="MAGNESIUM TRANSPORT PROTEIN CORA"/>
    <property type="match status" value="1"/>
</dbReference>
<gene>
    <name evidence="7" type="ORF">QBC38DRAFT_531130</name>
</gene>
<dbReference type="AlphaFoldDB" id="A0AAN7GYR2"/>
<dbReference type="InterPro" id="IPR050829">
    <property type="entry name" value="CorA_MIT"/>
</dbReference>
<comment type="caution">
    <text evidence="7">The sequence shown here is derived from an EMBL/GenBank/DDBJ whole genome shotgun (WGS) entry which is preliminary data.</text>
</comment>
<dbReference type="GO" id="GO:0046873">
    <property type="term" value="F:metal ion transmembrane transporter activity"/>
    <property type="evidence" value="ECO:0007669"/>
    <property type="project" value="InterPro"/>
</dbReference>
<comment type="subcellular location">
    <subcellularLocation>
        <location evidence="1">Membrane</location>
        <topology evidence="1">Multi-pass membrane protein</topology>
    </subcellularLocation>
</comment>
<name>A0AAN7GYR2_9PEZI</name>
<dbReference type="Proteomes" id="UP001301958">
    <property type="component" value="Unassembled WGS sequence"/>
</dbReference>
<evidence type="ECO:0000256" key="2">
    <source>
        <dbReference type="ARBA" id="ARBA00022692"/>
    </source>
</evidence>
<reference evidence="7" key="2">
    <citation type="submission" date="2023-05" db="EMBL/GenBank/DDBJ databases">
        <authorList>
            <consortium name="Lawrence Berkeley National Laboratory"/>
            <person name="Steindorff A."/>
            <person name="Hensen N."/>
            <person name="Bonometti L."/>
            <person name="Westerberg I."/>
            <person name="Brannstrom I.O."/>
            <person name="Guillou S."/>
            <person name="Cros-Aarteil S."/>
            <person name="Calhoun S."/>
            <person name="Haridas S."/>
            <person name="Kuo A."/>
            <person name="Mondo S."/>
            <person name="Pangilinan J."/>
            <person name="Riley R."/>
            <person name="Labutti K."/>
            <person name="Andreopoulos B."/>
            <person name="Lipzen A."/>
            <person name="Chen C."/>
            <person name="Yanf M."/>
            <person name="Daum C."/>
            <person name="Ng V."/>
            <person name="Clum A."/>
            <person name="Ohm R."/>
            <person name="Martin F."/>
            <person name="Silar P."/>
            <person name="Natvig D."/>
            <person name="Lalanne C."/>
            <person name="Gautier V."/>
            <person name="Ament-Velasquez S.L."/>
            <person name="Kruys A."/>
            <person name="Hutchinson M.I."/>
            <person name="Powell A.J."/>
            <person name="Barry K."/>
            <person name="Miller A.N."/>
            <person name="Grigoriev I.V."/>
            <person name="Debuchy R."/>
            <person name="Gladieux P."/>
            <person name="Thoren M.H."/>
            <person name="Johannesson H."/>
        </authorList>
    </citation>
    <scope>NUCLEOTIDE SEQUENCE</scope>
    <source>
        <strain evidence="7">CBS 990.96</strain>
    </source>
</reference>
<dbReference type="Pfam" id="PF01544">
    <property type="entry name" value="CorA"/>
    <property type="match status" value="1"/>
</dbReference>
<accession>A0AAN7GYR2</accession>
<proteinExistence type="predicted"/>
<feature type="region of interest" description="Disordered" evidence="5">
    <location>
        <begin position="1"/>
        <end position="47"/>
    </location>
</feature>
<feature type="transmembrane region" description="Helical" evidence="6">
    <location>
        <begin position="301"/>
        <end position="321"/>
    </location>
</feature>
<dbReference type="SUPFAM" id="SSF144083">
    <property type="entry name" value="Magnesium transport protein CorA, transmembrane region"/>
    <property type="match status" value="1"/>
</dbReference>
<keyword evidence="4 6" id="KW-0472">Membrane</keyword>
<evidence type="ECO:0000256" key="3">
    <source>
        <dbReference type="ARBA" id="ARBA00022989"/>
    </source>
</evidence>
<evidence type="ECO:0000256" key="5">
    <source>
        <dbReference type="SAM" id="MobiDB-lite"/>
    </source>
</evidence>
<keyword evidence="2 6" id="KW-0812">Transmembrane</keyword>
<organism evidence="7 8">
    <name type="scientific">Podospora fimiseda</name>
    <dbReference type="NCBI Taxonomy" id="252190"/>
    <lineage>
        <taxon>Eukaryota</taxon>
        <taxon>Fungi</taxon>
        <taxon>Dikarya</taxon>
        <taxon>Ascomycota</taxon>
        <taxon>Pezizomycotina</taxon>
        <taxon>Sordariomycetes</taxon>
        <taxon>Sordariomycetidae</taxon>
        <taxon>Sordariales</taxon>
        <taxon>Podosporaceae</taxon>
        <taxon>Podospora</taxon>
    </lineage>
</organism>
<evidence type="ECO:0000313" key="8">
    <source>
        <dbReference type="Proteomes" id="UP001301958"/>
    </source>
</evidence>
<protein>
    <submittedName>
        <fullName evidence="7">Uncharacterized protein</fullName>
    </submittedName>
</protein>
<evidence type="ECO:0000256" key="4">
    <source>
        <dbReference type="ARBA" id="ARBA00023136"/>
    </source>
</evidence>
<feature type="compositionally biased region" description="Polar residues" evidence="5">
    <location>
        <begin position="1"/>
        <end position="14"/>
    </location>
</feature>
<dbReference type="GO" id="GO:0016020">
    <property type="term" value="C:membrane"/>
    <property type="evidence" value="ECO:0007669"/>
    <property type="project" value="UniProtKB-SubCell"/>
</dbReference>
<dbReference type="Gene3D" id="1.20.58.340">
    <property type="entry name" value="Magnesium transport protein CorA, transmembrane region"/>
    <property type="match status" value="1"/>
</dbReference>
<dbReference type="PANTHER" id="PTHR47685">
    <property type="entry name" value="MAGNESIUM TRANSPORT PROTEIN CORA"/>
    <property type="match status" value="1"/>
</dbReference>
<feature type="region of interest" description="Disordered" evidence="5">
    <location>
        <begin position="200"/>
        <end position="229"/>
    </location>
</feature>
<keyword evidence="8" id="KW-1185">Reference proteome</keyword>
<evidence type="ECO:0000256" key="1">
    <source>
        <dbReference type="ARBA" id="ARBA00004141"/>
    </source>
</evidence>
<evidence type="ECO:0000313" key="7">
    <source>
        <dbReference type="EMBL" id="KAK4225245.1"/>
    </source>
</evidence>
<dbReference type="EMBL" id="MU865371">
    <property type="protein sequence ID" value="KAK4225245.1"/>
    <property type="molecule type" value="Genomic_DNA"/>
</dbReference>
<sequence>MPPTYTSASDSETVVTAFPVQEYNKGARPTTEQAEPEGKSLSGDTNTDDAAIEKIDAAKDSPNARGRILSALYGNYQSPVFTPTDLICLIIDKCTSLFHPTPQEALESESDYFEPVCGRHWRVCLLSGKNEPETLGDLDTKIDQEIRILSDITEETNCLRDIIDIMDELNSISYFFAQQVSVHRLQQSKHNKAEQAAIYAGKDASQQQGKSSKKPLGPSPDKGSSSSLTEDTFEDMEIKFTQLMRTLVKRRETIAHLKAEALRVYKDLCDILDLKQKQPAVSRALSARQESKEAKRQGQTILLFTIVTIIFLPLSFNAAIFSMNATEITGDNVNRPISEIFAVMFSPPPAF</sequence>
<dbReference type="InterPro" id="IPR045863">
    <property type="entry name" value="CorA_TM1_TM2"/>
</dbReference>
<reference evidence="7" key="1">
    <citation type="journal article" date="2023" name="Mol. Phylogenet. Evol.">
        <title>Genome-scale phylogeny and comparative genomics of the fungal order Sordariales.</title>
        <authorList>
            <person name="Hensen N."/>
            <person name="Bonometti L."/>
            <person name="Westerberg I."/>
            <person name="Brannstrom I.O."/>
            <person name="Guillou S."/>
            <person name="Cros-Aarteil S."/>
            <person name="Calhoun S."/>
            <person name="Haridas S."/>
            <person name="Kuo A."/>
            <person name="Mondo S."/>
            <person name="Pangilinan J."/>
            <person name="Riley R."/>
            <person name="LaButti K."/>
            <person name="Andreopoulos B."/>
            <person name="Lipzen A."/>
            <person name="Chen C."/>
            <person name="Yan M."/>
            <person name="Daum C."/>
            <person name="Ng V."/>
            <person name="Clum A."/>
            <person name="Steindorff A."/>
            <person name="Ohm R.A."/>
            <person name="Martin F."/>
            <person name="Silar P."/>
            <person name="Natvig D.O."/>
            <person name="Lalanne C."/>
            <person name="Gautier V."/>
            <person name="Ament-Velasquez S.L."/>
            <person name="Kruys A."/>
            <person name="Hutchinson M.I."/>
            <person name="Powell A.J."/>
            <person name="Barry K."/>
            <person name="Miller A.N."/>
            <person name="Grigoriev I.V."/>
            <person name="Debuchy R."/>
            <person name="Gladieux P."/>
            <person name="Hiltunen Thoren M."/>
            <person name="Johannesson H."/>
        </authorList>
    </citation>
    <scope>NUCLEOTIDE SEQUENCE</scope>
    <source>
        <strain evidence="7">CBS 990.96</strain>
    </source>
</reference>
<dbReference type="InterPro" id="IPR002523">
    <property type="entry name" value="MgTranspt_CorA/ZnTranspt_ZntB"/>
</dbReference>
<evidence type="ECO:0000256" key="6">
    <source>
        <dbReference type="SAM" id="Phobius"/>
    </source>
</evidence>